<name>A0A0F9H6Y0_9ZZZZ</name>
<proteinExistence type="predicted"/>
<reference evidence="1" key="1">
    <citation type="journal article" date="2015" name="Nature">
        <title>Complex archaea that bridge the gap between prokaryotes and eukaryotes.</title>
        <authorList>
            <person name="Spang A."/>
            <person name="Saw J.H."/>
            <person name="Jorgensen S.L."/>
            <person name="Zaremba-Niedzwiedzka K."/>
            <person name="Martijn J."/>
            <person name="Lind A.E."/>
            <person name="van Eijk R."/>
            <person name="Schleper C."/>
            <person name="Guy L."/>
            <person name="Ettema T.J."/>
        </authorList>
    </citation>
    <scope>NUCLEOTIDE SEQUENCE</scope>
</reference>
<comment type="caution">
    <text evidence="1">The sequence shown here is derived from an EMBL/GenBank/DDBJ whole genome shotgun (WGS) entry which is preliminary data.</text>
</comment>
<gene>
    <name evidence="1" type="ORF">LCGC14_2098940</name>
</gene>
<dbReference type="EMBL" id="LAZR01025713">
    <property type="protein sequence ID" value="KKL71032.1"/>
    <property type="molecule type" value="Genomic_DNA"/>
</dbReference>
<accession>A0A0F9H6Y0</accession>
<protein>
    <submittedName>
        <fullName evidence="1">Uncharacterized protein</fullName>
    </submittedName>
</protein>
<sequence>MILESKPLSATVLKETYVLLAEVNTLWLCFRLYYASDEDMPEHLLEMLEKRIENVLMDVSDLLHPFPF</sequence>
<organism evidence="1">
    <name type="scientific">marine sediment metagenome</name>
    <dbReference type="NCBI Taxonomy" id="412755"/>
    <lineage>
        <taxon>unclassified sequences</taxon>
        <taxon>metagenomes</taxon>
        <taxon>ecological metagenomes</taxon>
    </lineage>
</organism>
<dbReference type="AlphaFoldDB" id="A0A0F9H6Y0"/>
<evidence type="ECO:0000313" key="1">
    <source>
        <dbReference type="EMBL" id="KKL71032.1"/>
    </source>
</evidence>